<protein>
    <submittedName>
        <fullName evidence="2">Uncharacterized protein</fullName>
    </submittedName>
</protein>
<evidence type="ECO:0000313" key="3">
    <source>
        <dbReference type="Proteomes" id="UP001359485"/>
    </source>
</evidence>
<comment type="caution">
    <text evidence="2">The sequence shown here is derived from an EMBL/GenBank/DDBJ whole genome shotgun (WGS) entry which is preliminary data.</text>
</comment>
<accession>A0ABR1BE64</accession>
<keyword evidence="3" id="KW-1185">Reference proteome</keyword>
<organism evidence="2 3">
    <name type="scientific">Polyplax serrata</name>
    <name type="common">Common mouse louse</name>
    <dbReference type="NCBI Taxonomy" id="468196"/>
    <lineage>
        <taxon>Eukaryota</taxon>
        <taxon>Metazoa</taxon>
        <taxon>Ecdysozoa</taxon>
        <taxon>Arthropoda</taxon>
        <taxon>Hexapoda</taxon>
        <taxon>Insecta</taxon>
        <taxon>Pterygota</taxon>
        <taxon>Neoptera</taxon>
        <taxon>Paraneoptera</taxon>
        <taxon>Psocodea</taxon>
        <taxon>Troctomorpha</taxon>
        <taxon>Phthiraptera</taxon>
        <taxon>Anoplura</taxon>
        <taxon>Polyplacidae</taxon>
        <taxon>Polyplax</taxon>
    </lineage>
</organism>
<dbReference type="Proteomes" id="UP001359485">
    <property type="component" value="Unassembled WGS sequence"/>
</dbReference>
<evidence type="ECO:0000256" key="1">
    <source>
        <dbReference type="SAM" id="MobiDB-lite"/>
    </source>
</evidence>
<evidence type="ECO:0000313" key="2">
    <source>
        <dbReference type="EMBL" id="KAK6641074.1"/>
    </source>
</evidence>
<name>A0ABR1BE64_POLSC</name>
<gene>
    <name evidence="2" type="ORF">RUM44_012773</name>
</gene>
<reference evidence="2 3" key="1">
    <citation type="submission" date="2023-09" db="EMBL/GenBank/DDBJ databases">
        <title>Genomes of two closely related lineages of the louse Polyplax serrata with different host specificities.</title>
        <authorList>
            <person name="Martinu J."/>
            <person name="Tarabai H."/>
            <person name="Stefka J."/>
            <person name="Hypsa V."/>
        </authorList>
    </citation>
    <scope>NUCLEOTIDE SEQUENCE [LARGE SCALE GENOMIC DNA]</scope>
    <source>
        <strain evidence="2">98ZLc_SE</strain>
    </source>
</reference>
<proteinExistence type="predicted"/>
<feature type="region of interest" description="Disordered" evidence="1">
    <location>
        <begin position="63"/>
        <end position="92"/>
    </location>
</feature>
<sequence length="149" mass="16864">MRSCFTSSHLEFYCTVGSFLCGYAIKNTQRPSFSRVTHSRDFRVSVGFHAHWEELKSPVKHVKTSRASLARTPPVNADSDNPKKSFPLGQEARDTNKAKSYRPVFGHVVKDLPLCWLNVNVLGILVKKKPPPPLLPCHFAENSRFVEQL</sequence>
<dbReference type="EMBL" id="JAWJWF010000001">
    <property type="protein sequence ID" value="KAK6641074.1"/>
    <property type="molecule type" value="Genomic_DNA"/>
</dbReference>